<gene>
    <name evidence="1" type="ORF">HNR19_002985</name>
</gene>
<accession>A0A853C4W7</accession>
<name>A0A853C4W7_9ACTN</name>
<keyword evidence="2" id="KW-1185">Reference proteome</keyword>
<proteinExistence type="predicted"/>
<dbReference type="EMBL" id="JACCFP010000001">
    <property type="protein sequence ID" value="NYJ02287.1"/>
    <property type="molecule type" value="Genomic_DNA"/>
</dbReference>
<dbReference type="AlphaFoldDB" id="A0A853C4W7"/>
<evidence type="ECO:0000313" key="2">
    <source>
        <dbReference type="Proteomes" id="UP000530424"/>
    </source>
</evidence>
<protein>
    <submittedName>
        <fullName evidence="1">Uncharacterized protein</fullName>
    </submittedName>
</protein>
<comment type="caution">
    <text evidence="1">The sequence shown here is derived from an EMBL/GenBank/DDBJ whole genome shotgun (WGS) entry which is preliminary data.</text>
</comment>
<evidence type="ECO:0000313" key="1">
    <source>
        <dbReference type="EMBL" id="NYJ02287.1"/>
    </source>
</evidence>
<dbReference type="RefSeq" id="WP_179668675.1">
    <property type="nucleotide sequence ID" value="NZ_JACCFP010000001.1"/>
</dbReference>
<reference evidence="1 2" key="1">
    <citation type="submission" date="2020-07" db="EMBL/GenBank/DDBJ databases">
        <title>Sequencing the genomes of 1000 actinobacteria strains.</title>
        <authorList>
            <person name="Klenk H.-P."/>
        </authorList>
    </citation>
    <scope>NUCLEOTIDE SEQUENCE [LARGE SCALE GENOMIC DNA]</scope>
    <source>
        <strain evidence="1 2">DSM 103833</strain>
    </source>
</reference>
<organism evidence="1 2">
    <name type="scientific">Nocardioides thalensis</name>
    <dbReference type="NCBI Taxonomy" id="1914755"/>
    <lineage>
        <taxon>Bacteria</taxon>
        <taxon>Bacillati</taxon>
        <taxon>Actinomycetota</taxon>
        <taxon>Actinomycetes</taxon>
        <taxon>Propionibacteriales</taxon>
        <taxon>Nocardioidaceae</taxon>
        <taxon>Nocardioides</taxon>
    </lineage>
</organism>
<sequence length="115" mass="12711">MSKNRTYEYARLWVPLYDDVALAVTRPVYLIEAADGFEGFAAEKNTSLVRLMNDLGRDGWKVAPTPMRVTNPSPEFQLLIDATLDELDAGTGDPVSEGAGQVAEFDVYSLRRRGA</sequence>
<dbReference type="Proteomes" id="UP000530424">
    <property type="component" value="Unassembled WGS sequence"/>
</dbReference>